<dbReference type="KEGG" id="cfj:CFIO01_00844"/>
<dbReference type="GO" id="GO:0050684">
    <property type="term" value="P:regulation of mRNA processing"/>
    <property type="evidence" value="ECO:0007669"/>
    <property type="project" value="TreeGrafter"/>
</dbReference>
<dbReference type="InterPro" id="IPR000719">
    <property type="entry name" value="Prot_kinase_dom"/>
</dbReference>
<dbReference type="Gene3D" id="3.30.200.20">
    <property type="entry name" value="Phosphorylase Kinase, domain 1"/>
    <property type="match status" value="1"/>
</dbReference>
<keyword evidence="2" id="KW-0723">Serine/threonine-protein kinase</keyword>
<dbReference type="InterPro" id="IPR051334">
    <property type="entry name" value="SRPK"/>
</dbReference>
<dbReference type="AlphaFoldDB" id="A0A010S5U1"/>
<keyword evidence="5 10" id="KW-0418">Kinase</keyword>
<keyword evidence="3" id="KW-0808">Transferase</keyword>
<gene>
    <name evidence="10" type="ORF">CFIO01_00844</name>
</gene>
<evidence type="ECO:0000256" key="8">
    <source>
        <dbReference type="ARBA" id="ARBA00048679"/>
    </source>
</evidence>
<accession>A0A010S5U1</accession>
<dbReference type="HOGENOM" id="CLU_000288_81_2_1"/>
<reference evidence="10 11" key="1">
    <citation type="submission" date="2014-02" db="EMBL/GenBank/DDBJ databases">
        <title>The genome sequence of Colletotrichum fioriniae PJ7.</title>
        <authorList>
            <person name="Baroncelli R."/>
            <person name="Thon M.R."/>
        </authorList>
    </citation>
    <scope>NUCLEOTIDE SEQUENCE [LARGE SCALE GENOMIC DNA]</scope>
    <source>
        <strain evidence="10 11">PJ7</strain>
    </source>
</reference>
<evidence type="ECO:0000256" key="7">
    <source>
        <dbReference type="ARBA" id="ARBA00047899"/>
    </source>
</evidence>
<evidence type="ECO:0000313" key="10">
    <source>
        <dbReference type="EMBL" id="EXF79948.1"/>
    </source>
</evidence>
<evidence type="ECO:0000256" key="2">
    <source>
        <dbReference type="ARBA" id="ARBA00022527"/>
    </source>
</evidence>
<name>A0A010S5U1_9PEZI</name>
<comment type="catalytic activity">
    <reaction evidence="8">
        <text>L-seryl-[protein] + ATP = O-phospho-L-seryl-[protein] + ADP + H(+)</text>
        <dbReference type="Rhea" id="RHEA:17989"/>
        <dbReference type="Rhea" id="RHEA-COMP:9863"/>
        <dbReference type="Rhea" id="RHEA-COMP:11604"/>
        <dbReference type="ChEBI" id="CHEBI:15378"/>
        <dbReference type="ChEBI" id="CHEBI:29999"/>
        <dbReference type="ChEBI" id="CHEBI:30616"/>
        <dbReference type="ChEBI" id="CHEBI:83421"/>
        <dbReference type="ChEBI" id="CHEBI:456216"/>
        <dbReference type="EC" id="2.7.11.1"/>
    </reaction>
</comment>
<dbReference type="PANTHER" id="PTHR47634:SF9">
    <property type="entry name" value="PROTEIN KINASE DOMAIN-CONTAINING PROTEIN-RELATED"/>
    <property type="match status" value="1"/>
</dbReference>
<dbReference type="PANTHER" id="PTHR47634">
    <property type="entry name" value="PROTEIN KINASE DOMAIN-CONTAINING PROTEIN-RELATED"/>
    <property type="match status" value="1"/>
</dbReference>
<dbReference type="Gene3D" id="1.10.510.10">
    <property type="entry name" value="Transferase(Phosphotransferase) domain 1"/>
    <property type="match status" value="1"/>
</dbReference>
<keyword evidence="11" id="KW-1185">Reference proteome</keyword>
<organism evidence="10 11">
    <name type="scientific">Colletotrichum fioriniae PJ7</name>
    <dbReference type="NCBI Taxonomy" id="1445577"/>
    <lineage>
        <taxon>Eukaryota</taxon>
        <taxon>Fungi</taxon>
        <taxon>Dikarya</taxon>
        <taxon>Ascomycota</taxon>
        <taxon>Pezizomycotina</taxon>
        <taxon>Sordariomycetes</taxon>
        <taxon>Hypocreomycetidae</taxon>
        <taxon>Glomerellales</taxon>
        <taxon>Glomerellaceae</taxon>
        <taxon>Colletotrichum</taxon>
        <taxon>Colletotrichum acutatum species complex</taxon>
    </lineage>
</organism>
<proteinExistence type="predicted"/>
<evidence type="ECO:0000256" key="1">
    <source>
        <dbReference type="ARBA" id="ARBA00012513"/>
    </source>
</evidence>
<evidence type="ECO:0000256" key="3">
    <source>
        <dbReference type="ARBA" id="ARBA00022679"/>
    </source>
</evidence>
<keyword evidence="4" id="KW-0547">Nucleotide-binding</keyword>
<feature type="domain" description="Protein kinase" evidence="9">
    <location>
        <begin position="1"/>
        <end position="427"/>
    </location>
</feature>
<comment type="catalytic activity">
    <reaction evidence="7">
        <text>L-threonyl-[protein] + ATP = O-phospho-L-threonyl-[protein] + ADP + H(+)</text>
        <dbReference type="Rhea" id="RHEA:46608"/>
        <dbReference type="Rhea" id="RHEA-COMP:11060"/>
        <dbReference type="Rhea" id="RHEA-COMP:11605"/>
        <dbReference type="ChEBI" id="CHEBI:15378"/>
        <dbReference type="ChEBI" id="CHEBI:30013"/>
        <dbReference type="ChEBI" id="CHEBI:30616"/>
        <dbReference type="ChEBI" id="CHEBI:61977"/>
        <dbReference type="ChEBI" id="CHEBI:456216"/>
        <dbReference type="EC" id="2.7.11.1"/>
    </reaction>
</comment>
<evidence type="ECO:0000256" key="6">
    <source>
        <dbReference type="ARBA" id="ARBA00022840"/>
    </source>
</evidence>
<dbReference type="GO" id="GO:0000245">
    <property type="term" value="P:spliceosomal complex assembly"/>
    <property type="evidence" value="ECO:0007669"/>
    <property type="project" value="TreeGrafter"/>
</dbReference>
<dbReference type="InterPro" id="IPR011009">
    <property type="entry name" value="Kinase-like_dom_sf"/>
</dbReference>
<evidence type="ECO:0000256" key="5">
    <source>
        <dbReference type="ARBA" id="ARBA00022777"/>
    </source>
</evidence>
<dbReference type="EC" id="2.7.11.1" evidence="1"/>
<evidence type="ECO:0000259" key="9">
    <source>
        <dbReference type="PROSITE" id="PS50011"/>
    </source>
</evidence>
<dbReference type="PROSITE" id="PS50011">
    <property type="entry name" value="PROTEIN_KINASE_DOM"/>
    <property type="match status" value="1"/>
</dbReference>
<keyword evidence="6" id="KW-0067">ATP-binding</keyword>
<dbReference type="GO" id="GO:0005524">
    <property type="term" value="F:ATP binding"/>
    <property type="evidence" value="ECO:0007669"/>
    <property type="project" value="UniProtKB-KW"/>
</dbReference>
<comment type="caution">
    <text evidence="10">The sequence shown here is derived from an EMBL/GenBank/DDBJ whole genome shotgun (WGS) entry which is preliminary data.</text>
</comment>
<sequence>MSSPPPTPPSTDPSSEENFRFHQAGTPCEWAESYHPGGLHPVHFGDVLDGHYEVIRKLGNGSFGTVWLAFDSSFVVALLDSFYHDGPNGRHLCLVLEPMGPSMSSVLNAPAEIYDPRNPPVRRFAKDKTKRILRHVLSGLRFLHENDIVHGDLQSGNILFALRDLTHFERQVLKQAEDSTNIEHLQRIDGKPDKWAPKYLAVSEPLSEFALTGQDEVTKLSDLGGAFRIDDPPRSVVTPVSLRAPEAILDEAFGTGIDIWSFGCLAYELITGAALFELPPFGLSDNGVKDEHLRQLTDIIGSLPENLSAKWPNATKYYGSDGDRLDARPMDFEEEFSEDGNSDHSLLDGGADEFGDGDDDMDGFEFEAGERGSPQLHETLEQLVKAHKAEDVDDDEEKQIIAMLRSIFQYDPSHRPSAAALLENPWLATPIAVGGSQEEAEN</sequence>
<dbReference type="Pfam" id="PF00069">
    <property type="entry name" value="Pkinase"/>
    <property type="match status" value="2"/>
</dbReference>
<dbReference type="SUPFAM" id="SSF56112">
    <property type="entry name" value="Protein kinase-like (PK-like)"/>
    <property type="match status" value="1"/>
</dbReference>
<dbReference type="GO" id="GO:0004674">
    <property type="term" value="F:protein serine/threonine kinase activity"/>
    <property type="evidence" value="ECO:0007669"/>
    <property type="project" value="UniProtKB-KW"/>
</dbReference>
<dbReference type="eggNOG" id="KOG1290">
    <property type="taxonomic scope" value="Eukaryota"/>
</dbReference>
<dbReference type="Proteomes" id="UP000020467">
    <property type="component" value="Unassembled WGS sequence"/>
</dbReference>
<evidence type="ECO:0000256" key="4">
    <source>
        <dbReference type="ARBA" id="ARBA00022741"/>
    </source>
</evidence>
<dbReference type="OrthoDB" id="5979581at2759"/>
<protein>
    <recommendedName>
        <fullName evidence="1">non-specific serine/threonine protein kinase</fullName>
        <ecNumber evidence="1">2.7.11.1</ecNumber>
    </recommendedName>
</protein>
<evidence type="ECO:0000313" key="11">
    <source>
        <dbReference type="Proteomes" id="UP000020467"/>
    </source>
</evidence>
<dbReference type="EMBL" id="JARH01000489">
    <property type="protein sequence ID" value="EXF79948.1"/>
    <property type="molecule type" value="Genomic_DNA"/>
</dbReference>